<dbReference type="AlphaFoldDB" id="A0A366WLW7"/>
<keyword evidence="1" id="KW-0472">Membrane</keyword>
<feature type="domain" description="DUF6868" evidence="2">
    <location>
        <begin position="1"/>
        <end position="79"/>
    </location>
</feature>
<name>A0A366WLW7_9RHOB</name>
<gene>
    <name evidence="3" type="ORF">DS909_21170</name>
</gene>
<comment type="caution">
    <text evidence="3">The sequence shown here is derived from an EMBL/GenBank/DDBJ whole genome shotgun (WGS) entry which is preliminary data.</text>
</comment>
<dbReference type="Proteomes" id="UP000252706">
    <property type="component" value="Unassembled WGS sequence"/>
</dbReference>
<organism evidence="3 4">
    <name type="scientific">Phaeobacter gallaeciensis</name>
    <dbReference type="NCBI Taxonomy" id="60890"/>
    <lineage>
        <taxon>Bacteria</taxon>
        <taxon>Pseudomonadati</taxon>
        <taxon>Pseudomonadota</taxon>
        <taxon>Alphaproteobacteria</taxon>
        <taxon>Rhodobacterales</taxon>
        <taxon>Roseobacteraceae</taxon>
        <taxon>Phaeobacter</taxon>
    </lineage>
</organism>
<evidence type="ECO:0000259" key="2">
    <source>
        <dbReference type="Pfam" id="PF21742"/>
    </source>
</evidence>
<reference evidence="3 4" key="1">
    <citation type="submission" date="2018-07" db="EMBL/GenBank/DDBJ databases">
        <title>Modular assembly of carbohydrate-degrading microbial communities in the ocean.</title>
        <authorList>
            <person name="Enke T.N."/>
            <person name="Datta M.S."/>
            <person name="Schwartzman J.A."/>
            <person name="Cermak N."/>
            <person name="Schmitz D.A."/>
            <person name="Barrere J."/>
            <person name="Cordero O.X."/>
        </authorList>
    </citation>
    <scope>NUCLEOTIDE SEQUENCE [LARGE SCALE GENOMIC DNA]</scope>
    <source>
        <strain evidence="3 4">C3M10</strain>
    </source>
</reference>
<keyword evidence="1" id="KW-1133">Transmembrane helix</keyword>
<protein>
    <recommendedName>
        <fullName evidence="2">DUF6868 domain-containing protein</fullName>
    </recommendedName>
</protein>
<evidence type="ECO:0000256" key="1">
    <source>
        <dbReference type="SAM" id="Phobius"/>
    </source>
</evidence>
<evidence type="ECO:0000313" key="4">
    <source>
        <dbReference type="Proteomes" id="UP000252706"/>
    </source>
</evidence>
<accession>A0A366WLW7</accession>
<dbReference type="Pfam" id="PF21742">
    <property type="entry name" value="DUF6868"/>
    <property type="match status" value="1"/>
</dbReference>
<keyword evidence="1" id="KW-0812">Transmembrane</keyword>
<feature type="transmembrane region" description="Helical" evidence="1">
    <location>
        <begin position="57"/>
        <end position="76"/>
    </location>
</feature>
<dbReference type="OrthoDB" id="5918912at2"/>
<sequence>MTVETLTTVFGWMAVLNLGYLMLATAVLFFMQNWVVGIHANWFKLEPEAVRAEHYRFLANYKIVTLVFAVIPYLALKLI</sequence>
<dbReference type="EMBL" id="QOCE01000048">
    <property type="protein sequence ID" value="RBW50376.1"/>
    <property type="molecule type" value="Genomic_DNA"/>
</dbReference>
<evidence type="ECO:0000313" key="3">
    <source>
        <dbReference type="EMBL" id="RBW50376.1"/>
    </source>
</evidence>
<dbReference type="InterPro" id="IPR049220">
    <property type="entry name" value="DUF6868"/>
</dbReference>
<proteinExistence type="predicted"/>
<dbReference type="RefSeq" id="WP_113825582.1">
    <property type="nucleotide sequence ID" value="NZ_QOCE01000048.1"/>
</dbReference>
<feature type="transmembrane region" description="Helical" evidence="1">
    <location>
        <begin position="12"/>
        <end position="36"/>
    </location>
</feature>